<evidence type="ECO:0000259" key="2">
    <source>
        <dbReference type="Pfam" id="PF00350"/>
    </source>
</evidence>
<dbReference type="RefSeq" id="WP_066193553.1">
    <property type="nucleotide sequence ID" value="NZ_JAFDQP010000003.1"/>
</dbReference>
<gene>
    <name evidence="3" type="ORF">CWS20_21060</name>
</gene>
<evidence type="ECO:0000313" key="3">
    <source>
        <dbReference type="EMBL" id="PKG27006.1"/>
    </source>
</evidence>
<dbReference type="PANTHER" id="PTHR43681">
    <property type="entry name" value="TRANSMEMBRANE GTPASE FZO"/>
    <property type="match status" value="1"/>
</dbReference>
<dbReference type="PROSITE" id="PS50005">
    <property type="entry name" value="TPR"/>
    <property type="match status" value="1"/>
</dbReference>
<dbReference type="EMBL" id="PISD01000052">
    <property type="protein sequence ID" value="PKG27006.1"/>
    <property type="molecule type" value="Genomic_DNA"/>
</dbReference>
<dbReference type="AlphaFoldDB" id="A0A2N0ZBW6"/>
<proteinExistence type="predicted"/>
<name>A0A2N0ZBW6_9BACI</name>
<protein>
    <submittedName>
        <fullName evidence="3">GTP-binding protein</fullName>
    </submittedName>
</protein>
<keyword evidence="4" id="KW-1185">Reference proteome</keyword>
<dbReference type="Gene3D" id="1.25.40.10">
    <property type="entry name" value="Tetratricopeptide repeat domain"/>
    <property type="match status" value="1"/>
</dbReference>
<sequence length="915" mass="106877">MTLENQLINKNFFETYMVEKENLHPIRVLGEAYVAENQKESSDLTMIRFAQGEVYYHHKDYEAAIFKWENINNEFLPWARKNVADAYFELDLLSTAEDIYKSIETDSDVLKIEVLLQLFSLYIEKGKLEKAVESIKNAVYLDPDYPDVTNIARAFFEEHQDWQNAVELAVNESIRTESLSWFHTLKSYVLDGKTAKIEPAYFSEALTVLYKNDLRQFENLAAALWKSYQGRDLYFAWLKEFNQLMKKFGGDHTHTWNDLSALYHETYFDLINGKRLIRDLSHLIPLHLKNWVTITSPSYALVASASVLAWSEIFPSNIEAEAINEAEQIISQSGTLENGLEECFMLFQSIMKWAEEHDVLMGERFEWMVKELLDLNAQHVLIAGMSSSGKSEFVQELLGDSVRVENLSASVMYKDYDAVEMTEVTDESIRIINDFSEIRTGSDRREQIFVDYKMPFAYLAENQLAVIDTPGLSSSNKFRNDVFQYLHFADSLLFVLNANHPLSDRELDIVVKVREQAPSLPVHFLLNHLDVAGSEQEAVELMDDTISRVSTYFPKAKIFAYSPQYDRNEQLSDFSVFIKSMMEERHLESERTEKMLHYIRKSIKFLLDKRVEKENGLIDDINWNEEMLTKLNGAIHQLEDMEEDKIKSIKHSYRDIKKTMEDKLSASIPEILRNCAETIHEDSDFSKLHVQLNEEMNQRIRDHIEENVLPEFRLSIQDWIAASEQEFNESQAFLHEMGDSFNELYGFNKLTLSCDFRILEDWKRDADRLTHGGIQLEKANILLRYTPTQILLKSAGKIFGLIPQNKAMLHNKYKQFVENEDYREIADNITASFIQQFELFEKALDRDIKMFFQDPYAILNTTVEESHTIIANNNQALEDMRKNPEVYKNPLTLFELKLKQYVWMTNIDERVKQYN</sequence>
<reference evidence="3 4" key="1">
    <citation type="journal article" date="2010" name="Int. J. Syst. Evol. Microbiol.">
        <title>Bacillus horneckiae sp. nov., isolated from a spacecraft-assembly clean room.</title>
        <authorList>
            <person name="Vaishampayan P."/>
            <person name="Probst A."/>
            <person name="Krishnamurthi S."/>
            <person name="Ghosh S."/>
            <person name="Osman S."/>
            <person name="McDowall A."/>
            <person name="Ruckmani A."/>
            <person name="Mayilraj S."/>
            <person name="Venkateswaran K."/>
        </authorList>
    </citation>
    <scope>NUCLEOTIDE SEQUENCE [LARGE SCALE GENOMIC DNA]</scope>
    <source>
        <strain evidence="4">1PO1SC</strain>
    </source>
</reference>
<dbReference type="SUPFAM" id="SSF48452">
    <property type="entry name" value="TPR-like"/>
    <property type="match status" value="1"/>
</dbReference>
<dbReference type="InterPro" id="IPR051943">
    <property type="entry name" value="TRAFAC_Dynamin-like_GTPase"/>
</dbReference>
<dbReference type="InterPro" id="IPR011990">
    <property type="entry name" value="TPR-like_helical_dom_sf"/>
</dbReference>
<accession>A0A2N0ZBW6</accession>
<evidence type="ECO:0000313" key="4">
    <source>
        <dbReference type="Proteomes" id="UP000233343"/>
    </source>
</evidence>
<feature type="domain" description="Dynamin N-terminal" evidence="2">
    <location>
        <begin position="380"/>
        <end position="510"/>
    </location>
</feature>
<evidence type="ECO:0000256" key="1">
    <source>
        <dbReference type="PROSITE-ProRule" id="PRU00339"/>
    </source>
</evidence>
<keyword evidence="1" id="KW-0802">TPR repeat</keyword>
<dbReference type="InterPro" id="IPR019734">
    <property type="entry name" value="TPR_rpt"/>
</dbReference>
<feature type="repeat" description="TPR" evidence="1">
    <location>
        <begin position="112"/>
        <end position="145"/>
    </location>
</feature>
<dbReference type="SUPFAM" id="SSF52540">
    <property type="entry name" value="P-loop containing nucleoside triphosphate hydrolases"/>
    <property type="match status" value="1"/>
</dbReference>
<dbReference type="InterPro" id="IPR045063">
    <property type="entry name" value="Dynamin_N"/>
</dbReference>
<dbReference type="Gene3D" id="3.40.50.300">
    <property type="entry name" value="P-loop containing nucleotide triphosphate hydrolases"/>
    <property type="match status" value="1"/>
</dbReference>
<dbReference type="InterPro" id="IPR027417">
    <property type="entry name" value="P-loop_NTPase"/>
</dbReference>
<dbReference type="PANTHER" id="PTHR43681:SF1">
    <property type="entry name" value="SARCALUMENIN"/>
    <property type="match status" value="1"/>
</dbReference>
<dbReference type="Pfam" id="PF00350">
    <property type="entry name" value="Dynamin_N"/>
    <property type="match status" value="1"/>
</dbReference>
<comment type="caution">
    <text evidence="3">The sequence shown here is derived from an EMBL/GenBank/DDBJ whole genome shotgun (WGS) entry which is preliminary data.</text>
</comment>
<dbReference type="Proteomes" id="UP000233343">
    <property type="component" value="Unassembled WGS sequence"/>
</dbReference>
<organism evidence="3 4">
    <name type="scientific">Cytobacillus horneckiae</name>
    <dbReference type="NCBI Taxonomy" id="549687"/>
    <lineage>
        <taxon>Bacteria</taxon>
        <taxon>Bacillati</taxon>
        <taxon>Bacillota</taxon>
        <taxon>Bacilli</taxon>
        <taxon>Bacillales</taxon>
        <taxon>Bacillaceae</taxon>
        <taxon>Cytobacillus</taxon>
    </lineage>
</organism>